<keyword evidence="18" id="KW-1185">Reference proteome</keyword>
<evidence type="ECO:0000256" key="5">
    <source>
        <dbReference type="ARBA" id="ARBA00022640"/>
    </source>
</evidence>
<dbReference type="Pfam" id="PF01926">
    <property type="entry name" value="MMR_HSR1"/>
    <property type="match status" value="1"/>
</dbReference>
<dbReference type="GO" id="GO:0016020">
    <property type="term" value="C:membrane"/>
    <property type="evidence" value="ECO:0007669"/>
    <property type="project" value="UniProtKB-SubCell"/>
</dbReference>
<evidence type="ECO:0000256" key="6">
    <source>
        <dbReference type="ARBA" id="ARBA00022692"/>
    </source>
</evidence>
<evidence type="ECO:0000256" key="12">
    <source>
        <dbReference type="ARBA" id="ARBA00022989"/>
    </source>
</evidence>
<keyword evidence="13" id="KW-0472">Membrane</keyword>
<dbReference type="SUPFAM" id="SSF52540">
    <property type="entry name" value="P-loop containing nucleoside triphosphate hydrolases"/>
    <property type="match status" value="2"/>
</dbReference>
<dbReference type="GO" id="GO:0016787">
    <property type="term" value="F:hydrolase activity"/>
    <property type="evidence" value="ECO:0007669"/>
    <property type="project" value="UniProtKB-KW"/>
</dbReference>
<evidence type="ECO:0000256" key="8">
    <source>
        <dbReference type="ARBA" id="ARBA00022801"/>
    </source>
</evidence>
<evidence type="ECO:0000256" key="15">
    <source>
        <dbReference type="SAM" id="MobiDB-lite"/>
    </source>
</evidence>
<dbReference type="EMBL" id="JANIEX010001292">
    <property type="protein sequence ID" value="KAJ3559608.1"/>
    <property type="molecule type" value="Genomic_DNA"/>
</dbReference>
<dbReference type="InterPro" id="IPR045058">
    <property type="entry name" value="GIMA/IAN/Toc"/>
</dbReference>
<evidence type="ECO:0000256" key="13">
    <source>
        <dbReference type="ARBA" id="ARBA00023136"/>
    </source>
</evidence>
<evidence type="ECO:0000313" key="17">
    <source>
        <dbReference type="EMBL" id="KAJ3559608.1"/>
    </source>
</evidence>
<keyword evidence="11" id="KW-0653">Protein transport</keyword>
<evidence type="ECO:0000259" key="16">
    <source>
        <dbReference type="Pfam" id="PF01926"/>
    </source>
</evidence>
<comment type="cofactor">
    <cofactor evidence="1">
        <name>Mg(2+)</name>
        <dbReference type="ChEBI" id="CHEBI:18420"/>
    </cofactor>
</comment>
<comment type="caution">
    <text evidence="17">The sequence shown here is derived from an EMBL/GenBank/DDBJ whole genome shotgun (WGS) entry which is preliminary data.</text>
</comment>
<dbReference type="InterPro" id="IPR027417">
    <property type="entry name" value="P-loop_NTPase"/>
</dbReference>
<keyword evidence="12" id="KW-1133">Transmembrane helix</keyword>
<evidence type="ECO:0000256" key="11">
    <source>
        <dbReference type="ARBA" id="ARBA00022927"/>
    </source>
</evidence>
<dbReference type="GO" id="GO:0015031">
    <property type="term" value="P:protein transport"/>
    <property type="evidence" value="ECO:0007669"/>
    <property type="project" value="UniProtKB-KW"/>
</dbReference>
<evidence type="ECO:0000256" key="9">
    <source>
        <dbReference type="ARBA" id="ARBA00022805"/>
    </source>
</evidence>
<sequence length="723" mass="81754">MALEGFLGSSGAADCSSYRIIRCVGRDDFQNHRKLSVTAPLPSSQTAGENEKLDTTEFEESGRTLSVNLAHDRYSDAPLDDRASVRSSDFKKSSSSSAIYSAPMSKYEEWDFKNIAKIEPVGNPWKLIEDDMIILVMGPTGTGKSTFIRTITKLWGYEHEAGKKQLTSVTEAVDAVRISFTDKTNTNLVLVDSPGLDDTNYSNREILDKIAKWLMIASVAVFIGAIRINSGFRALNRSNASTALSRRKVSGILYFHRITDNRLSGSVKENFGIFKELCGEDFCQRVILVTTMWPNEEDLEDDPEEAQDCEDREKDLKKGFWTIVNAIVKIENESKERSRERLLIQKEIIEDIKPIPRTRAGKYLEGALEEVVRKRDEEMKRLQMELQRQNSVRSGLEAVQEPAEELERLKSEKKTSSVTSFQSVTSDDIIIAFMGPSKSGKTFCIDLLTGRSGARARPSPGSVMQDLEAIRTEDNYGREVVLLDTPGFDDATRTGEEVLTLVGDWLQRSYRKDVKLSGLIYLHRITDNRIASTPYNSLRMFGKLCGDAAMNRVMLVTTMWQQLPKTDQREGVGEDREKELKEKFWNTFIERGSQVERLKEATYDEAWRIVTPLVDRSLEEVQSKAVLLQEVLVDNGIAWNENRAGRELYTESKNRPRAQKQQNDQLASQAEGSSDPRLEVLVECDGLQKEIDKTSEEAKGLKRFPLQKIVRLFSPSKMRAKAV</sequence>
<dbReference type="GO" id="GO:0046872">
    <property type="term" value="F:metal ion binding"/>
    <property type="evidence" value="ECO:0007669"/>
    <property type="project" value="UniProtKB-KW"/>
</dbReference>
<keyword evidence="10" id="KW-0460">Magnesium</keyword>
<protein>
    <recommendedName>
        <fullName evidence="16">G domain-containing protein</fullName>
    </recommendedName>
</protein>
<feature type="domain" description="G" evidence="16">
    <location>
        <begin position="134"/>
        <end position="211"/>
    </location>
</feature>
<dbReference type="Gene3D" id="3.40.50.300">
    <property type="entry name" value="P-loop containing nucleotide triphosphate hydrolases"/>
    <property type="match status" value="2"/>
</dbReference>
<dbReference type="AlphaFoldDB" id="A0AAD5VKN1"/>
<gene>
    <name evidence="17" type="ORF">NP233_g11225</name>
</gene>
<keyword evidence="6" id="KW-0812">Transmembrane</keyword>
<dbReference type="PANTHER" id="PTHR10903:SF135">
    <property type="entry name" value="TRANSLOCASE OF CHLOROPLAST 120, CHLOROPLASTIC-RELATED"/>
    <property type="match status" value="1"/>
</dbReference>
<comment type="subcellular location">
    <subcellularLocation>
        <location evidence="2">Membrane</location>
        <topology evidence="2">Single-pass membrane protein</topology>
    </subcellularLocation>
    <subcellularLocation>
        <location evidence="14">Plastid</location>
        <location evidence="14">Chloroplast outer membrane</location>
    </subcellularLocation>
</comment>
<keyword evidence="5" id="KW-0934">Plastid</keyword>
<evidence type="ECO:0000256" key="4">
    <source>
        <dbReference type="ARBA" id="ARBA00022528"/>
    </source>
</evidence>
<organism evidence="17 18">
    <name type="scientific">Leucocoprinus birnbaumii</name>
    <dbReference type="NCBI Taxonomy" id="56174"/>
    <lineage>
        <taxon>Eukaryota</taxon>
        <taxon>Fungi</taxon>
        <taxon>Dikarya</taxon>
        <taxon>Basidiomycota</taxon>
        <taxon>Agaricomycotina</taxon>
        <taxon>Agaricomycetes</taxon>
        <taxon>Agaricomycetidae</taxon>
        <taxon>Agaricales</taxon>
        <taxon>Agaricineae</taxon>
        <taxon>Agaricaceae</taxon>
        <taxon>Leucocoprinus</taxon>
    </lineage>
</organism>
<evidence type="ECO:0000256" key="7">
    <source>
        <dbReference type="ARBA" id="ARBA00022723"/>
    </source>
</evidence>
<dbReference type="Proteomes" id="UP001213000">
    <property type="component" value="Unassembled WGS sequence"/>
</dbReference>
<dbReference type="InterPro" id="IPR006073">
    <property type="entry name" value="GTP-bd"/>
</dbReference>
<dbReference type="CDD" id="cd00882">
    <property type="entry name" value="Ras_like_GTPase"/>
    <property type="match status" value="1"/>
</dbReference>
<evidence type="ECO:0000256" key="3">
    <source>
        <dbReference type="ARBA" id="ARBA00022448"/>
    </source>
</evidence>
<evidence type="ECO:0000313" key="18">
    <source>
        <dbReference type="Proteomes" id="UP001213000"/>
    </source>
</evidence>
<keyword evidence="7" id="KW-0479">Metal-binding</keyword>
<evidence type="ECO:0000256" key="14">
    <source>
        <dbReference type="ARBA" id="ARBA00024013"/>
    </source>
</evidence>
<evidence type="ECO:0000256" key="10">
    <source>
        <dbReference type="ARBA" id="ARBA00022842"/>
    </source>
</evidence>
<keyword evidence="9" id="KW-1002">Plastid outer membrane</keyword>
<feature type="compositionally biased region" description="Polar residues" evidence="15">
    <location>
        <begin position="659"/>
        <end position="672"/>
    </location>
</feature>
<name>A0AAD5VKN1_9AGAR</name>
<feature type="region of interest" description="Disordered" evidence="15">
    <location>
        <begin position="648"/>
        <end position="674"/>
    </location>
</feature>
<dbReference type="GO" id="GO:0005525">
    <property type="term" value="F:GTP binding"/>
    <property type="evidence" value="ECO:0007669"/>
    <property type="project" value="InterPro"/>
</dbReference>
<keyword evidence="3" id="KW-0813">Transport</keyword>
<evidence type="ECO:0000256" key="2">
    <source>
        <dbReference type="ARBA" id="ARBA00004167"/>
    </source>
</evidence>
<accession>A0AAD5VKN1</accession>
<evidence type="ECO:0000256" key="1">
    <source>
        <dbReference type="ARBA" id="ARBA00001946"/>
    </source>
</evidence>
<reference evidence="17" key="1">
    <citation type="submission" date="2022-07" db="EMBL/GenBank/DDBJ databases">
        <title>Genome Sequence of Leucocoprinus birnbaumii.</title>
        <authorList>
            <person name="Buettner E."/>
        </authorList>
    </citation>
    <scope>NUCLEOTIDE SEQUENCE</scope>
    <source>
        <strain evidence="17">VT141</strain>
    </source>
</reference>
<dbReference type="PANTHER" id="PTHR10903">
    <property type="entry name" value="GTPASE, IMAP FAMILY MEMBER-RELATED"/>
    <property type="match status" value="1"/>
</dbReference>
<keyword evidence="8" id="KW-0378">Hydrolase</keyword>
<proteinExistence type="predicted"/>
<keyword evidence="4" id="KW-0150">Chloroplast</keyword>